<evidence type="ECO:0000313" key="6">
    <source>
        <dbReference type="EMBL" id="MBI3539025.1"/>
    </source>
</evidence>
<gene>
    <name evidence="6" type="ORF">HY076_01975</name>
</gene>
<dbReference type="GO" id="GO:0030170">
    <property type="term" value="F:pyridoxal phosphate binding"/>
    <property type="evidence" value="ECO:0007669"/>
    <property type="project" value="UniProtKB-UniRule"/>
</dbReference>
<evidence type="ECO:0000313" key="7">
    <source>
        <dbReference type="Proteomes" id="UP000807850"/>
    </source>
</evidence>
<dbReference type="Pfam" id="PF01168">
    <property type="entry name" value="Ala_racemase_N"/>
    <property type="match status" value="1"/>
</dbReference>
<evidence type="ECO:0000256" key="1">
    <source>
        <dbReference type="ARBA" id="ARBA00022898"/>
    </source>
</evidence>
<evidence type="ECO:0000256" key="4">
    <source>
        <dbReference type="RuleBase" id="RU004514"/>
    </source>
</evidence>
<dbReference type="Gene3D" id="3.20.20.10">
    <property type="entry name" value="Alanine racemase"/>
    <property type="match status" value="1"/>
</dbReference>
<evidence type="ECO:0000256" key="3">
    <source>
        <dbReference type="PIRSR" id="PIRSR004848-1"/>
    </source>
</evidence>
<proteinExistence type="inferred from homology"/>
<dbReference type="Proteomes" id="UP000807850">
    <property type="component" value="Unassembled WGS sequence"/>
</dbReference>
<name>A0A9D6L7I0_UNCEI</name>
<dbReference type="EMBL" id="JACQAY010000057">
    <property type="protein sequence ID" value="MBI3539025.1"/>
    <property type="molecule type" value="Genomic_DNA"/>
</dbReference>
<comment type="similarity">
    <text evidence="2 4">Belongs to the pyridoxal phosphate-binding protein YggS/PROSC family.</text>
</comment>
<dbReference type="InterPro" id="IPR029066">
    <property type="entry name" value="PLP-binding_barrel"/>
</dbReference>
<comment type="caution">
    <text evidence="6">The sequence shown here is derived from an EMBL/GenBank/DDBJ whole genome shotgun (WGS) entry which is preliminary data.</text>
</comment>
<dbReference type="HAMAP" id="MF_02087">
    <property type="entry name" value="PLP_homeostasis"/>
    <property type="match status" value="1"/>
</dbReference>
<feature type="domain" description="Alanine racemase N-terminal" evidence="5">
    <location>
        <begin position="10"/>
        <end position="220"/>
    </location>
</feature>
<dbReference type="NCBIfam" id="TIGR00044">
    <property type="entry name" value="YggS family pyridoxal phosphate-dependent enzyme"/>
    <property type="match status" value="1"/>
</dbReference>
<comment type="function">
    <text evidence="2">Pyridoxal 5'-phosphate (PLP)-binding protein, which is involved in PLP homeostasis.</text>
</comment>
<dbReference type="SUPFAM" id="SSF51419">
    <property type="entry name" value="PLP-binding barrel"/>
    <property type="match status" value="1"/>
</dbReference>
<feature type="modified residue" description="N6-(pyridoxal phosphate)lysine" evidence="2 3">
    <location>
        <position position="29"/>
    </location>
</feature>
<dbReference type="PIRSF" id="PIRSF004848">
    <property type="entry name" value="YBL036c_PLPDEIII"/>
    <property type="match status" value="1"/>
</dbReference>
<accession>A0A9D6L7I0</accession>
<evidence type="ECO:0000259" key="5">
    <source>
        <dbReference type="Pfam" id="PF01168"/>
    </source>
</evidence>
<dbReference type="CDD" id="cd00635">
    <property type="entry name" value="PLPDE_III_YBL036c_like"/>
    <property type="match status" value="1"/>
</dbReference>
<dbReference type="AlphaFoldDB" id="A0A9D6L7I0"/>
<dbReference type="InterPro" id="IPR001608">
    <property type="entry name" value="Ala_racemase_N"/>
</dbReference>
<comment type="cofactor">
    <cofactor evidence="3">
        <name>pyridoxal 5'-phosphate</name>
        <dbReference type="ChEBI" id="CHEBI:597326"/>
    </cofactor>
</comment>
<dbReference type="InterPro" id="IPR011078">
    <property type="entry name" value="PyrdxlP_homeostasis"/>
</dbReference>
<dbReference type="FunFam" id="3.20.20.10:FF:000018">
    <property type="entry name" value="Pyridoxal phosphate homeostasis protein"/>
    <property type="match status" value="1"/>
</dbReference>
<sequence>MDEVSGRIARAAARAGRDPRSVVLVAVAKTVAAAALREAVACGLTDLGENRVQEAETHVGALGRTAARWHMIGHLQRNKASRAAELFDLIHGVDSAALAEVLSRRAAAAGRRLPVLIEVNVSGEASKFGVAPDSLDPLLENVAGLPGLALDGLMTVGAPVGRAEDARSGFARLRTLRDRAEKTLGRPLPELSMGMSGDFEVAVEEGATLVRIGTALFGGRNVQGGTTCS</sequence>
<evidence type="ECO:0000256" key="2">
    <source>
        <dbReference type="HAMAP-Rule" id="MF_02087"/>
    </source>
</evidence>
<organism evidence="6 7">
    <name type="scientific">Eiseniibacteriota bacterium</name>
    <dbReference type="NCBI Taxonomy" id="2212470"/>
    <lineage>
        <taxon>Bacteria</taxon>
        <taxon>Candidatus Eiseniibacteriota</taxon>
    </lineage>
</organism>
<keyword evidence="1 2" id="KW-0663">Pyridoxal phosphate</keyword>
<protein>
    <recommendedName>
        <fullName evidence="2">Pyridoxal phosphate homeostasis protein</fullName>
        <shortName evidence="2">PLP homeostasis protein</shortName>
    </recommendedName>
</protein>
<dbReference type="PANTHER" id="PTHR10146">
    <property type="entry name" value="PROLINE SYNTHETASE CO-TRANSCRIBED BACTERIAL HOMOLOG PROTEIN"/>
    <property type="match status" value="1"/>
</dbReference>
<dbReference type="PANTHER" id="PTHR10146:SF14">
    <property type="entry name" value="PYRIDOXAL PHOSPHATE HOMEOSTASIS PROTEIN"/>
    <property type="match status" value="1"/>
</dbReference>
<reference evidence="6" key="1">
    <citation type="submission" date="2020-07" db="EMBL/GenBank/DDBJ databases">
        <title>Huge and variable diversity of episymbiotic CPR bacteria and DPANN archaea in groundwater ecosystems.</title>
        <authorList>
            <person name="He C.Y."/>
            <person name="Keren R."/>
            <person name="Whittaker M."/>
            <person name="Farag I.F."/>
            <person name="Doudna J."/>
            <person name="Cate J.H.D."/>
            <person name="Banfield J.F."/>
        </authorList>
    </citation>
    <scope>NUCLEOTIDE SEQUENCE</scope>
    <source>
        <strain evidence="6">NC_groundwater_928_Pr1_S-0.2um_72_17</strain>
    </source>
</reference>